<sequence>MTFPGFGDAVVDFYEGLEADNTKAYWTDNKAVYDEQVRAPMLALLADLEAEFGAGKVFRPYRDVRFAADKTPYKTQCGATAGPHYVQVSADGLMMAGGYYRMTSAQVARFRAAVDDARHGPALEEIVDGLRADGFTIGGEQLKSRPRGVDPAHPRLALLRHKSLFAWYSWPPSDELHSPELADRVATTWRRLAPLGQWLDDHVGVDLDDTAERPGGRRSRT</sequence>
<dbReference type="Proteomes" id="UP001369736">
    <property type="component" value="Unassembled WGS sequence"/>
</dbReference>
<dbReference type="PIRSF" id="PIRSF028451">
    <property type="entry name" value="UCP028451"/>
    <property type="match status" value="1"/>
</dbReference>
<dbReference type="NCBIfam" id="TIGR02453">
    <property type="entry name" value="TIGR02453 family protein"/>
    <property type="match status" value="1"/>
</dbReference>
<organism evidence="1 2">
    <name type="scientific">Actinomycetospora flava</name>
    <dbReference type="NCBI Taxonomy" id="3129232"/>
    <lineage>
        <taxon>Bacteria</taxon>
        <taxon>Bacillati</taxon>
        <taxon>Actinomycetota</taxon>
        <taxon>Actinomycetes</taxon>
        <taxon>Pseudonocardiales</taxon>
        <taxon>Pseudonocardiaceae</taxon>
        <taxon>Actinomycetospora</taxon>
    </lineage>
</organism>
<dbReference type="InterPro" id="IPR015996">
    <property type="entry name" value="UCP028451"/>
</dbReference>
<keyword evidence="2" id="KW-1185">Reference proteome</keyword>
<comment type="caution">
    <text evidence="1">The sequence shown here is derived from an EMBL/GenBank/DDBJ whole genome shotgun (WGS) entry which is preliminary data.</text>
</comment>
<gene>
    <name evidence="1" type="ORF">WCD58_12070</name>
</gene>
<name>A0ABU8M4W3_9PSEU</name>
<dbReference type="Pfam" id="PF09365">
    <property type="entry name" value="DUF2461"/>
    <property type="match status" value="1"/>
</dbReference>
<dbReference type="PANTHER" id="PTHR36452:SF1">
    <property type="entry name" value="DUF2461 DOMAIN-CONTAINING PROTEIN"/>
    <property type="match status" value="1"/>
</dbReference>
<dbReference type="EMBL" id="JBBEGM010000004">
    <property type="protein sequence ID" value="MEJ2861898.1"/>
    <property type="molecule type" value="Genomic_DNA"/>
</dbReference>
<reference evidence="1 2" key="1">
    <citation type="submission" date="2024-03" db="EMBL/GenBank/DDBJ databases">
        <title>Actinomycetospora sp. OC33-EN07, a novel actinomycete isolated from wild orchid (Aerides multiflora).</title>
        <authorList>
            <person name="Suriyachadkun C."/>
        </authorList>
    </citation>
    <scope>NUCLEOTIDE SEQUENCE [LARGE SCALE GENOMIC DNA]</scope>
    <source>
        <strain evidence="1 2">OC33-EN07</strain>
    </source>
</reference>
<evidence type="ECO:0000313" key="1">
    <source>
        <dbReference type="EMBL" id="MEJ2861898.1"/>
    </source>
</evidence>
<evidence type="ECO:0000313" key="2">
    <source>
        <dbReference type="Proteomes" id="UP001369736"/>
    </source>
</evidence>
<accession>A0ABU8M4W3</accession>
<dbReference type="PANTHER" id="PTHR36452">
    <property type="entry name" value="CHROMOSOME 12, WHOLE GENOME SHOTGUN SEQUENCE"/>
    <property type="match status" value="1"/>
</dbReference>
<dbReference type="InterPro" id="IPR012808">
    <property type="entry name" value="CHP02453"/>
</dbReference>
<dbReference type="RefSeq" id="WP_337703061.1">
    <property type="nucleotide sequence ID" value="NZ_JBBEGM010000004.1"/>
</dbReference>
<proteinExistence type="predicted"/>
<protein>
    <submittedName>
        <fullName evidence="1">DUF2461 domain-containing protein</fullName>
    </submittedName>
</protein>